<comment type="caution">
    <text evidence="2">The sequence shown here is derived from an EMBL/GenBank/DDBJ whole genome shotgun (WGS) entry which is preliminary data.</text>
</comment>
<feature type="region of interest" description="Disordered" evidence="1">
    <location>
        <begin position="458"/>
        <end position="504"/>
    </location>
</feature>
<accession>A0AAD6U453</accession>
<feature type="compositionally biased region" description="Pro residues" evidence="1">
    <location>
        <begin position="489"/>
        <end position="498"/>
    </location>
</feature>
<proteinExistence type="predicted"/>
<dbReference type="EMBL" id="JARJCN010000025">
    <property type="protein sequence ID" value="KAJ7088730.1"/>
    <property type="molecule type" value="Genomic_DNA"/>
</dbReference>
<gene>
    <name evidence="2" type="ORF">B0H15DRAFT_800702</name>
</gene>
<organism evidence="2 3">
    <name type="scientific">Mycena belliarum</name>
    <dbReference type="NCBI Taxonomy" id="1033014"/>
    <lineage>
        <taxon>Eukaryota</taxon>
        <taxon>Fungi</taxon>
        <taxon>Dikarya</taxon>
        <taxon>Basidiomycota</taxon>
        <taxon>Agaricomycotina</taxon>
        <taxon>Agaricomycetes</taxon>
        <taxon>Agaricomycetidae</taxon>
        <taxon>Agaricales</taxon>
        <taxon>Marasmiineae</taxon>
        <taxon>Mycenaceae</taxon>
        <taxon>Mycena</taxon>
    </lineage>
</organism>
<name>A0AAD6U453_9AGAR</name>
<feature type="region of interest" description="Disordered" evidence="1">
    <location>
        <begin position="369"/>
        <end position="406"/>
    </location>
</feature>
<evidence type="ECO:0000256" key="1">
    <source>
        <dbReference type="SAM" id="MobiDB-lite"/>
    </source>
</evidence>
<feature type="compositionally biased region" description="Basic and acidic residues" evidence="1">
    <location>
        <begin position="369"/>
        <end position="387"/>
    </location>
</feature>
<sequence>MSTRTGPQRLVPLQFLDPSEIPPPTQEYHGLLRNYQGLFLVLNGDRRFLEQIPTPETASAPSSFQSLDGVLRDTAWLNKAFPYLMFVPRHNVLKGPLLGPLSVGVSRRTTCVDTRTSRITLAPRIVDQWARIEGFFSHVYVALSRRVRETYPDDWHGEMFASASCFGYSQDYDHEFSLAHAVDRSRDAFLAVIAAAALMVLILDGSPLGPTWRHGLWRETGVVRHLWDAFEDMVRDVAAAPVGAIIDYTAQVGLHELDWLFLFILKHQLRVPLYFFFGANNPDNRFLLLKSAQYIGFYPSDKELKEVRRLPDPRVYSEWVFVRSDSRLWGIFINPAVRSPPPREFPPVEPHSGQREGERWQDFFARREASNKKKYDHETPGQRAAREQRKKNALTAGAPGKRGPRVFLWEDTNSDGFFIRRPMARWSAAQDWDDYSANQRRYDSFHNEWDICADFAPDEEGRVSDDDDDDTYGDAFTHDAADDYSPQHSPFPPQPNPLTPQHTTLANDTRMVDDAPQVEHDESSQYPAFPDLPEGLSPAVVSTIKDISAAAENVEAYYSESAEIASDLTTTLPGGPAPHFTTKKILEDFFGLTECNSPFDAVLGHNDSLAALGFLPSEEPLAPGAEALLCSIRDATSLESVPSVLLDLCRARELRFWQKSGINVQFFRWKDGPKHQPNVFVLEPRGASSERYHILVYSAAVVLYVVRIGLRDWDDLVTQLIAFGAEFHLVLHQLSKRSWTPQRIRCIGLGAREQGYTGTIHDYHSYVAKRTEFFQSPRGLLAASAGGIIGRLARLTIKDLDTEILLFEEINEETSDRQILSSKGGALYHDCLTPEEEDLICGVYPVHLNQLDPTAASGHQTQRLSWWPQPAAFFTSGFHCGWWSPRCEDWFIAQLRKMEEGQGRLLTQNAWKAQMRFHRQAHKLFQRHESLSVAFLNASSERPMSVRRSADDRPINIKRSYMADIRPGIRPPVIRHISVCLIPAHFSPESVLEWGSRILPLPGPVPGLKLELENSRSLKIMPVKSGPV</sequence>
<reference evidence="2" key="1">
    <citation type="submission" date="2023-03" db="EMBL/GenBank/DDBJ databases">
        <title>Massive genome expansion in bonnet fungi (Mycena s.s.) driven by repeated elements and novel gene families across ecological guilds.</title>
        <authorList>
            <consortium name="Lawrence Berkeley National Laboratory"/>
            <person name="Harder C.B."/>
            <person name="Miyauchi S."/>
            <person name="Viragh M."/>
            <person name="Kuo A."/>
            <person name="Thoen E."/>
            <person name="Andreopoulos B."/>
            <person name="Lu D."/>
            <person name="Skrede I."/>
            <person name="Drula E."/>
            <person name="Henrissat B."/>
            <person name="Morin E."/>
            <person name="Kohler A."/>
            <person name="Barry K."/>
            <person name="LaButti K."/>
            <person name="Morin E."/>
            <person name="Salamov A."/>
            <person name="Lipzen A."/>
            <person name="Mereny Z."/>
            <person name="Hegedus B."/>
            <person name="Baldrian P."/>
            <person name="Stursova M."/>
            <person name="Weitz H."/>
            <person name="Taylor A."/>
            <person name="Grigoriev I.V."/>
            <person name="Nagy L.G."/>
            <person name="Martin F."/>
            <person name="Kauserud H."/>
        </authorList>
    </citation>
    <scope>NUCLEOTIDE SEQUENCE</scope>
    <source>
        <strain evidence="2">CBHHK173m</strain>
    </source>
</reference>
<evidence type="ECO:0000313" key="2">
    <source>
        <dbReference type="EMBL" id="KAJ7088730.1"/>
    </source>
</evidence>
<protein>
    <submittedName>
        <fullName evidence="2">Uncharacterized protein</fullName>
    </submittedName>
</protein>
<dbReference type="AlphaFoldDB" id="A0AAD6U453"/>
<evidence type="ECO:0000313" key="3">
    <source>
        <dbReference type="Proteomes" id="UP001222325"/>
    </source>
</evidence>
<keyword evidence="3" id="KW-1185">Reference proteome</keyword>
<dbReference type="Proteomes" id="UP001222325">
    <property type="component" value="Unassembled WGS sequence"/>
</dbReference>